<proteinExistence type="predicted"/>
<keyword evidence="3" id="KW-1185">Reference proteome</keyword>
<keyword evidence="1" id="KW-0732">Signal</keyword>
<evidence type="ECO:0000256" key="1">
    <source>
        <dbReference type="SAM" id="SignalP"/>
    </source>
</evidence>
<dbReference type="RefSeq" id="WP_378518429.1">
    <property type="nucleotide sequence ID" value="NZ_JBHLXH010000001.1"/>
</dbReference>
<protein>
    <recommendedName>
        <fullName evidence="4">Secreted protein</fullName>
    </recommendedName>
</protein>
<evidence type="ECO:0000313" key="3">
    <source>
        <dbReference type="Proteomes" id="UP001589698"/>
    </source>
</evidence>
<organism evidence="2 3">
    <name type="scientific">Nocardioides zeicaulis</name>
    <dbReference type="NCBI Taxonomy" id="1776857"/>
    <lineage>
        <taxon>Bacteria</taxon>
        <taxon>Bacillati</taxon>
        <taxon>Actinomycetota</taxon>
        <taxon>Actinomycetes</taxon>
        <taxon>Propionibacteriales</taxon>
        <taxon>Nocardioidaceae</taxon>
        <taxon>Nocardioides</taxon>
    </lineage>
</organism>
<reference evidence="2 3" key="1">
    <citation type="submission" date="2024-09" db="EMBL/GenBank/DDBJ databases">
        <authorList>
            <person name="Sun Q."/>
            <person name="Mori K."/>
        </authorList>
    </citation>
    <scope>NUCLEOTIDE SEQUENCE [LARGE SCALE GENOMIC DNA]</scope>
    <source>
        <strain evidence="2 3">CCM 8654</strain>
    </source>
</reference>
<accession>A0ABV6E1A6</accession>
<sequence>MPATPRTPVPALLGCALLLPLALAAPAAASGDDDRVDLRGSCSGRAEWRLRVRSDDGRLEVEAEVDTDRAGQRWAWKLRHNGSVSARGHSRTAGSSGSFEVERTIVDLAGADEVRFRATYGGQVCRAVVHY</sequence>
<feature type="chain" id="PRO_5045730002" description="Secreted protein" evidence="1">
    <location>
        <begin position="25"/>
        <end position="131"/>
    </location>
</feature>
<gene>
    <name evidence="2" type="ORF">ACFFJG_09675</name>
</gene>
<dbReference type="EMBL" id="JBHLXH010000001">
    <property type="protein sequence ID" value="MFC0222751.1"/>
    <property type="molecule type" value="Genomic_DNA"/>
</dbReference>
<name>A0ABV6E1A6_9ACTN</name>
<evidence type="ECO:0000313" key="2">
    <source>
        <dbReference type="EMBL" id="MFC0222751.1"/>
    </source>
</evidence>
<evidence type="ECO:0008006" key="4">
    <source>
        <dbReference type="Google" id="ProtNLM"/>
    </source>
</evidence>
<comment type="caution">
    <text evidence="2">The sequence shown here is derived from an EMBL/GenBank/DDBJ whole genome shotgun (WGS) entry which is preliminary data.</text>
</comment>
<dbReference type="Proteomes" id="UP001589698">
    <property type="component" value="Unassembled WGS sequence"/>
</dbReference>
<feature type="signal peptide" evidence="1">
    <location>
        <begin position="1"/>
        <end position="24"/>
    </location>
</feature>